<gene>
    <name evidence="1" type="ORF">S01H1_45856</name>
</gene>
<protein>
    <recommendedName>
        <fullName evidence="2">ABC transporter substrate-binding protein</fullName>
    </recommendedName>
</protein>
<organism evidence="1">
    <name type="scientific">marine sediment metagenome</name>
    <dbReference type="NCBI Taxonomy" id="412755"/>
    <lineage>
        <taxon>unclassified sequences</taxon>
        <taxon>metagenomes</taxon>
        <taxon>ecological metagenomes</taxon>
    </lineage>
</organism>
<evidence type="ECO:0000313" key="1">
    <source>
        <dbReference type="EMBL" id="GAG03302.1"/>
    </source>
</evidence>
<feature type="non-terminal residue" evidence="1">
    <location>
        <position position="92"/>
    </location>
</feature>
<sequence length="92" mass="10217">MRSLKSSTNIMLSVISFLTLAVATSLYAQTPLTAEQIDQRLQKFKGSSFVFTSWGGAFQKAQRNAFLDPFAKKYGIKIIEDNFSSDAKIVAM</sequence>
<accession>X0UVS1</accession>
<dbReference type="EMBL" id="BARS01029331">
    <property type="protein sequence ID" value="GAG03302.1"/>
    <property type="molecule type" value="Genomic_DNA"/>
</dbReference>
<reference evidence="1" key="1">
    <citation type="journal article" date="2014" name="Front. Microbiol.">
        <title>High frequency of phylogenetically diverse reductive dehalogenase-homologous genes in deep subseafloor sedimentary metagenomes.</title>
        <authorList>
            <person name="Kawai M."/>
            <person name="Futagami T."/>
            <person name="Toyoda A."/>
            <person name="Takaki Y."/>
            <person name="Nishi S."/>
            <person name="Hori S."/>
            <person name="Arai W."/>
            <person name="Tsubouchi T."/>
            <person name="Morono Y."/>
            <person name="Uchiyama I."/>
            <person name="Ito T."/>
            <person name="Fujiyama A."/>
            <person name="Inagaki F."/>
            <person name="Takami H."/>
        </authorList>
    </citation>
    <scope>NUCLEOTIDE SEQUENCE</scope>
    <source>
        <strain evidence="1">Expedition CK06-06</strain>
    </source>
</reference>
<name>X0UVS1_9ZZZZ</name>
<proteinExistence type="predicted"/>
<dbReference type="AlphaFoldDB" id="X0UVS1"/>
<evidence type="ECO:0008006" key="2">
    <source>
        <dbReference type="Google" id="ProtNLM"/>
    </source>
</evidence>
<dbReference type="Gene3D" id="3.40.190.10">
    <property type="entry name" value="Periplasmic binding protein-like II"/>
    <property type="match status" value="1"/>
</dbReference>
<comment type="caution">
    <text evidence="1">The sequence shown here is derived from an EMBL/GenBank/DDBJ whole genome shotgun (WGS) entry which is preliminary data.</text>
</comment>